<protein>
    <submittedName>
        <fullName evidence="2">Uncharacterized protein</fullName>
    </submittedName>
</protein>
<dbReference type="AlphaFoldDB" id="A0A7X1V2G7"/>
<proteinExistence type="predicted"/>
<evidence type="ECO:0000313" key="2">
    <source>
        <dbReference type="EMBL" id="MQQ50925.1"/>
    </source>
</evidence>
<sequence length="73" mass="8829">MYVYQKSSLLTSFSIFYYTKKLPSLLICKKYSKIYYRLLTLFFQSSIITLIEFFNKGNNYVYKIKTDLYRSST</sequence>
<reference evidence="2 3" key="1">
    <citation type="submission" date="2019-10" db="EMBL/GenBank/DDBJ databases">
        <title>Streptococcus mitis of the oral and urogenital tracts.</title>
        <authorList>
            <person name="Price T."/>
            <person name="Mores C.R."/>
            <person name="Putonti C."/>
            <person name="Wolfe A.J."/>
        </authorList>
    </citation>
    <scope>NUCLEOTIDE SEQUENCE [LARGE SCALE GENOMIC DNA]</scope>
    <source>
        <strain evidence="2 3">SM09</strain>
    </source>
</reference>
<evidence type="ECO:0000256" key="1">
    <source>
        <dbReference type="SAM" id="Phobius"/>
    </source>
</evidence>
<gene>
    <name evidence="2" type="ORF">GEZ71_07650</name>
</gene>
<feature type="transmembrane region" description="Helical" evidence="1">
    <location>
        <begin position="34"/>
        <end position="55"/>
    </location>
</feature>
<dbReference type="Proteomes" id="UP000466247">
    <property type="component" value="Unassembled WGS sequence"/>
</dbReference>
<keyword evidence="1" id="KW-0472">Membrane</keyword>
<name>A0A7X1V2G7_STRMT</name>
<keyword evidence="1" id="KW-1133">Transmembrane helix</keyword>
<organism evidence="2 3">
    <name type="scientific">Streptococcus mitis</name>
    <dbReference type="NCBI Taxonomy" id="28037"/>
    <lineage>
        <taxon>Bacteria</taxon>
        <taxon>Bacillati</taxon>
        <taxon>Bacillota</taxon>
        <taxon>Bacilli</taxon>
        <taxon>Lactobacillales</taxon>
        <taxon>Streptococcaceae</taxon>
        <taxon>Streptococcus</taxon>
        <taxon>Streptococcus mitis group</taxon>
    </lineage>
</organism>
<evidence type="ECO:0000313" key="3">
    <source>
        <dbReference type="Proteomes" id="UP000466247"/>
    </source>
</evidence>
<dbReference type="EMBL" id="WIKC01000007">
    <property type="protein sequence ID" value="MQQ50925.1"/>
    <property type="molecule type" value="Genomic_DNA"/>
</dbReference>
<comment type="caution">
    <text evidence="2">The sequence shown here is derived from an EMBL/GenBank/DDBJ whole genome shotgun (WGS) entry which is preliminary data.</text>
</comment>
<keyword evidence="1" id="KW-0812">Transmembrane</keyword>
<accession>A0A7X1V2G7</accession>